<comment type="caution">
    <text evidence="3">The sequence shown here is derived from an EMBL/GenBank/DDBJ whole genome shotgun (WGS) entry which is preliminary data.</text>
</comment>
<dbReference type="OrthoDB" id="6432502at2759"/>
<dbReference type="Proteomes" id="UP000663880">
    <property type="component" value="Unassembled WGS sequence"/>
</dbReference>
<gene>
    <name evidence="3" type="ORF">PMACD_LOCUS12947</name>
</gene>
<protein>
    <submittedName>
        <fullName evidence="3">Uncharacterized protein</fullName>
    </submittedName>
</protein>
<reference evidence="3" key="1">
    <citation type="submission" date="2021-02" db="EMBL/GenBank/DDBJ databases">
        <authorList>
            <person name="Steward A R."/>
        </authorList>
    </citation>
    <scope>NUCLEOTIDE SEQUENCE</scope>
</reference>
<keyword evidence="4" id="KW-1185">Reference proteome</keyword>
<organism evidence="3 4">
    <name type="scientific">Pieris macdunnoughi</name>
    <dbReference type="NCBI Taxonomy" id="345717"/>
    <lineage>
        <taxon>Eukaryota</taxon>
        <taxon>Metazoa</taxon>
        <taxon>Ecdysozoa</taxon>
        <taxon>Arthropoda</taxon>
        <taxon>Hexapoda</taxon>
        <taxon>Insecta</taxon>
        <taxon>Pterygota</taxon>
        <taxon>Neoptera</taxon>
        <taxon>Endopterygota</taxon>
        <taxon>Lepidoptera</taxon>
        <taxon>Glossata</taxon>
        <taxon>Ditrysia</taxon>
        <taxon>Papilionoidea</taxon>
        <taxon>Pieridae</taxon>
        <taxon>Pierinae</taxon>
        <taxon>Pieris</taxon>
    </lineage>
</organism>
<dbReference type="EMBL" id="CAJOBZ010000054">
    <property type="protein sequence ID" value="CAF4920207.1"/>
    <property type="molecule type" value="Genomic_DNA"/>
</dbReference>
<name>A0A821W7L4_9NEOP</name>
<evidence type="ECO:0000313" key="3">
    <source>
        <dbReference type="EMBL" id="CAF4920207.1"/>
    </source>
</evidence>
<feature type="chain" id="PRO_5032422828" evidence="2">
    <location>
        <begin position="17"/>
        <end position="281"/>
    </location>
</feature>
<evidence type="ECO:0000313" key="4">
    <source>
        <dbReference type="Proteomes" id="UP000663880"/>
    </source>
</evidence>
<evidence type="ECO:0000256" key="2">
    <source>
        <dbReference type="SAM" id="SignalP"/>
    </source>
</evidence>
<feature type="signal peptide" evidence="2">
    <location>
        <begin position="1"/>
        <end position="16"/>
    </location>
</feature>
<feature type="compositionally biased region" description="Low complexity" evidence="1">
    <location>
        <begin position="248"/>
        <end position="259"/>
    </location>
</feature>
<sequence>MVRRIVLLLVIGYGSCMKMQETVERTVMFRTSGSDLQPAATGFIYKRGTNGEAVVTKLGQSEVMEQLSKLYKPQEFAGSSKDIGSFEKQNAPTKQDKIIPVKEDTDVDGIADDEYKKIIDDYATNFDDYLKDLGTFKEYNNKEFGFDVNHDYDPKGYNDYDTKKYESYYLTREDPYGYGKGYKDEGYKNEYKVPQNVAFRYKNNEEDNKKENSFYGDEYKHHRGTPSGNGHEQTSNRTDEKDSDENDSTSSNEESTTNSYADYGAKSGLITSKRYDYKADQ</sequence>
<feature type="compositionally biased region" description="Basic and acidic residues" evidence="1">
    <location>
        <begin position="202"/>
        <end position="220"/>
    </location>
</feature>
<dbReference type="AlphaFoldDB" id="A0A821W7L4"/>
<feature type="region of interest" description="Disordered" evidence="1">
    <location>
        <begin position="201"/>
        <end position="281"/>
    </location>
</feature>
<evidence type="ECO:0000256" key="1">
    <source>
        <dbReference type="SAM" id="MobiDB-lite"/>
    </source>
</evidence>
<proteinExistence type="predicted"/>
<accession>A0A821W7L4</accession>
<keyword evidence="2" id="KW-0732">Signal</keyword>
<feature type="compositionally biased region" description="Polar residues" evidence="1">
    <location>
        <begin position="226"/>
        <end position="236"/>
    </location>
</feature>